<gene>
    <name evidence="2" type="ORF">AVDCRST_MAG49-2658</name>
</gene>
<reference evidence="2" key="1">
    <citation type="submission" date="2020-02" db="EMBL/GenBank/DDBJ databases">
        <authorList>
            <person name="Meier V. D."/>
        </authorList>
    </citation>
    <scope>NUCLEOTIDE SEQUENCE</scope>
    <source>
        <strain evidence="2">AVDCRST_MAG49</strain>
    </source>
</reference>
<name>A0A6J4UZQ5_9BACT</name>
<feature type="compositionally biased region" description="Gly residues" evidence="1">
    <location>
        <begin position="58"/>
        <end position="70"/>
    </location>
</feature>
<organism evidence="2">
    <name type="scientific">uncultured Thermomicrobiales bacterium</name>
    <dbReference type="NCBI Taxonomy" id="1645740"/>
    <lineage>
        <taxon>Bacteria</taxon>
        <taxon>Pseudomonadati</taxon>
        <taxon>Thermomicrobiota</taxon>
        <taxon>Thermomicrobia</taxon>
        <taxon>Thermomicrobiales</taxon>
        <taxon>environmental samples</taxon>
    </lineage>
</organism>
<feature type="compositionally biased region" description="Basic and acidic residues" evidence="1">
    <location>
        <begin position="93"/>
        <end position="108"/>
    </location>
</feature>
<feature type="compositionally biased region" description="Basic and acidic residues" evidence="1">
    <location>
        <begin position="73"/>
        <end position="84"/>
    </location>
</feature>
<sequence>MVGWATFGVNTAPGRWRSASPGASGLDRQAEIGGGDRESTRSVSDPVARRRTPRGTGPSLGAGAGSGAGSGARSDDHRDRERGRVSGVPVAQRRTDGRGAESRPDPPP</sequence>
<feature type="compositionally biased region" description="Basic and acidic residues" evidence="1">
    <location>
        <begin position="28"/>
        <end position="40"/>
    </location>
</feature>
<proteinExistence type="predicted"/>
<accession>A0A6J4UZQ5</accession>
<protein>
    <submittedName>
        <fullName evidence="2">Uncharacterized protein</fullName>
    </submittedName>
</protein>
<dbReference type="EMBL" id="CADCWG010000180">
    <property type="protein sequence ID" value="CAA9562915.1"/>
    <property type="molecule type" value="Genomic_DNA"/>
</dbReference>
<evidence type="ECO:0000313" key="2">
    <source>
        <dbReference type="EMBL" id="CAA9562915.1"/>
    </source>
</evidence>
<dbReference type="AlphaFoldDB" id="A0A6J4UZQ5"/>
<evidence type="ECO:0000256" key="1">
    <source>
        <dbReference type="SAM" id="MobiDB-lite"/>
    </source>
</evidence>
<feature type="region of interest" description="Disordered" evidence="1">
    <location>
        <begin position="1"/>
        <end position="108"/>
    </location>
</feature>